<accession>A0A1J0WME6</accession>
<dbReference type="PANTHER" id="PTHR45947:SF3">
    <property type="entry name" value="SULFOQUINOVOSYL TRANSFERASE SQD2"/>
    <property type="match status" value="1"/>
</dbReference>
<dbReference type="CDD" id="cd03801">
    <property type="entry name" value="GT4_PimA-like"/>
    <property type="match status" value="1"/>
</dbReference>
<dbReference type="GO" id="GO:0016757">
    <property type="term" value="F:glycosyltransferase activity"/>
    <property type="evidence" value="ECO:0007669"/>
    <property type="project" value="InterPro"/>
</dbReference>
<dbReference type="Pfam" id="PF00534">
    <property type="entry name" value="Glycos_transf_1"/>
    <property type="match status" value="1"/>
</dbReference>
<keyword evidence="2" id="KW-0808">Transferase</keyword>
<evidence type="ECO:0000259" key="1">
    <source>
        <dbReference type="Pfam" id="PF00534"/>
    </source>
</evidence>
<proteinExistence type="predicted"/>
<evidence type="ECO:0000313" key="2">
    <source>
        <dbReference type="EMBL" id="APE45511.1"/>
    </source>
</evidence>
<organism evidence="2 3">
    <name type="scientific">Sulfitobacter alexandrii</name>
    <dbReference type="NCBI Taxonomy" id="1917485"/>
    <lineage>
        <taxon>Bacteria</taxon>
        <taxon>Pseudomonadati</taxon>
        <taxon>Pseudomonadota</taxon>
        <taxon>Alphaproteobacteria</taxon>
        <taxon>Rhodobacterales</taxon>
        <taxon>Roseobacteraceae</taxon>
        <taxon>Sulfitobacter</taxon>
    </lineage>
</organism>
<name>A0A1J0WME6_9RHOB</name>
<dbReference type="SUPFAM" id="SSF53756">
    <property type="entry name" value="UDP-Glycosyltransferase/glycogen phosphorylase"/>
    <property type="match status" value="1"/>
</dbReference>
<reference evidence="2 3" key="1">
    <citation type="submission" date="2016-11" db="EMBL/GenBank/DDBJ databases">
        <title>Complete genome sequence of Sulfitobacter sp. AM1-D1, a toxic bacteria associated with marine dinoflagellate Alexandrium minutum in East China Sea.</title>
        <authorList>
            <person name="Yang Q."/>
            <person name="Zhang X."/>
            <person name="Tian X."/>
        </authorList>
    </citation>
    <scope>NUCLEOTIDE SEQUENCE [LARGE SCALE GENOMIC DNA]</scope>
    <source>
        <strain evidence="2 3">AM1-D1</strain>
    </source>
</reference>
<keyword evidence="3" id="KW-1185">Reference proteome</keyword>
<protein>
    <submittedName>
        <fullName evidence="2">Glycosyl transferase family 1</fullName>
    </submittedName>
</protein>
<dbReference type="InterPro" id="IPR050194">
    <property type="entry name" value="Glycosyltransferase_grp1"/>
</dbReference>
<dbReference type="EMBL" id="CP018076">
    <property type="protein sequence ID" value="APE45511.1"/>
    <property type="molecule type" value="Genomic_DNA"/>
</dbReference>
<evidence type="ECO:0000313" key="3">
    <source>
        <dbReference type="Proteomes" id="UP000181897"/>
    </source>
</evidence>
<dbReference type="AlphaFoldDB" id="A0A1J0WME6"/>
<dbReference type="InterPro" id="IPR001296">
    <property type="entry name" value="Glyco_trans_1"/>
</dbReference>
<dbReference type="OrthoDB" id="5443996at2"/>
<dbReference type="Gene3D" id="3.40.50.2000">
    <property type="entry name" value="Glycogen Phosphorylase B"/>
    <property type="match status" value="2"/>
</dbReference>
<dbReference type="PANTHER" id="PTHR45947">
    <property type="entry name" value="SULFOQUINOVOSYL TRANSFERASE SQD2"/>
    <property type="match status" value="1"/>
</dbReference>
<sequence length="334" mass="35466">MARGLMAALQGMPAEVTLASTLRSRDGAGNPAFQSRTMALAETEIAQLVRQGRAARWQAWISYHNYYKAPDLIGPAVARTLGIPYLQVESTRARKRLVGPWAAYATAAESAADAASVIFHVTERDAETLRRHAPAGQRLIPLRPFLDRSSLPAPSTRTGPMLSVGMMRAGDKLSSYRIIAETLALLPGDWRLEIAGDGPARERVAQLMAPFGGRVRLLGALSETELAEAYGTASLMFWPGVNEAFGLSYIEAQAAGVPVVAQDRPGVRDVLAPGTYPPPEAGAAPLADMLATLLADPDLGARRGDAARAHVKQHHLRPAAIDSLRAGLAAAGVT</sequence>
<dbReference type="STRING" id="1917485.BOO69_14795"/>
<dbReference type="Proteomes" id="UP000181897">
    <property type="component" value="Chromosome"/>
</dbReference>
<feature type="domain" description="Glycosyl transferase family 1" evidence="1">
    <location>
        <begin position="188"/>
        <end position="309"/>
    </location>
</feature>
<dbReference type="KEGG" id="suam:BOO69_14795"/>
<gene>
    <name evidence="2" type="ORF">BOO69_14795</name>
</gene>